<evidence type="ECO:0000256" key="2">
    <source>
        <dbReference type="ARBA" id="ARBA00023015"/>
    </source>
</evidence>
<keyword evidence="3" id="KW-0238">DNA-binding</keyword>
<dbReference type="InterPro" id="IPR016032">
    <property type="entry name" value="Sig_transdc_resp-reg_C-effctor"/>
</dbReference>
<keyword evidence="9" id="KW-1185">Reference proteome</keyword>
<comment type="caution">
    <text evidence="8">The sequence shown here is derived from an EMBL/GenBank/DDBJ whole genome shotgun (WGS) entry which is preliminary data.</text>
</comment>
<dbReference type="SMART" id="SM00421">
    <property type="entry name" value="HTH_LUXR"/>
    <property type="match status" value="1"/>
</dbReference>
<dbReference type="SMART" id="SM00448">
    <property type="entry name" value="REC"/>
    <property type="match status" value="1"/>
</dbReference>
<dbReference type="Pfam" id="PF00196">
    <property type="entry name" value="GerE"/>
    <property type="match status" value="1"/>
</dbReference>
<feature type="domain" description="Response regulatory" evidence="7">
    <location>
        <begin position="5"/>
        <end position="120"/>
    </location>
</feature>
<dbReference type="RefSeq" id="WP_153235191.1">
    <property type="nucleotide sequence ID" value="NZ_WINI01000007.1"/>
</dbReference>
<dbReference type="Gene3D" id="3.40.50.2300">
    <property type="match status" value="1"/>
</dbReference>
<evidence type="ECO:0000313" key="8">
    <source>
        <dbReference type="EMBL" id="MQR01581.1"/>
    </source>
</evidence>
<evidence type="ECO:0000256" key="1">
    <source>
        <dbReference type="ARBA" id="ARBA00022553"/>
    </source>
</evidence>
<dbReference type="Proteomes" id="UP000451565">
    <property type="component" value="Unassembled WGS sequence"/>
</dbReference>
<dbReference type="Pfam" id="PF00072">
    <property type="entry name" value="Response_reg"/>
    <property type="match status" value="1"/>
</dbReference>
<dbReference type="GO" id="GO:0000160">
    <property type="term" value="P:phosphorelay signal transduction system"/>
    <property type="evidence" value="ECO:0007669"/>
    <property type="project" value="InterPro"/>
</dbReference>
<evidence type="ECO:0000256" key="5">
    <source>
        <dbReference type="PROSITE-ProRule" id="PRU00169"/>
    </source>
</evidence>
<evidence type="ECO:0000256" key="3">
    <source>
        <dbReference type="ARBA" id="ARBA00023125"/>
    </source>
</evidence>
<organism evidence="8 9">
    <name type="scientific">Glaciimonas soli</name>
    <dbReference type="NCBI Taxonomy" id="2590999"/>
    <lineage>
        <taxon>Bacteria</taxon>
        <taxon>Pseudomonadati</taxon>
        <taxon>Pseudomonadota</taxon>
        <taxon>Betaproteobacteria</taxon>
        <taxon>Burkholderiales</taxon>
        <taxon>Oxalobacteraceae</taxon>
        <taxon>Glaciimonas</taxon>
    </lineage>
</organism>
<evidence type="ECO:0000313" key="9">
    <source>
        <dbReference type="Proteomes" id="UP000451565"/>
    </source>
</evidence>
<dbReference type="SUPFAM" id="SSF52172">
    <property type="entry name" value="CheY-like"/>
    <property type="match status" value="1"/>
</dbReference>
<dbReference type="PRINTS" id="PR00038">
    <property type="entry name" value="HTHLUXR"/>
</dbReference>
<evidence type="ECO:0000259" key="7">
    <source>
        <dbReference type="PROSITE" id="PS50110"/>
    </source>
</evidence>
<dbReference type="CDD" id="cd17535">
    <property type="entry name" value="REC_NarL-like"/>
    <property type="match status" value="1"/>
</dbReference>
<dbReference type="PANTHER" id="PTHR43214:SF41">
    <property type="entry name" value="NITRATE_NITRITE RESPONSE REGULATOR PROTEIN NARP"/>
    <property type="match status" value="1"/>
</dbReference>
<evidence type="ECO:0000259" key="6">
    <source>
        <dbReference type="PROSITE" id="PS50043"/>
    </source>
</evidence>
<dbReference type="PROSITE" id="PS00622">
    <property type="entry name" value="HTH_LUXR_1"/>
    <property type="match status" value="1"/>
</dbReference>
<dbReference type="InterPro" id="IPR000792">
    <property type="entry name" value="Tscrpt_reg_LuxR_C"/>
</dbReference>
<dbReference type="PROSITE" id="PS50110">
    <property type="entry name" value="RESPONSE_REGULATORY"/>
    <property type="match status" value="1"/>
</dbReference>
<dbReference type="PROSITE" id="PS50043">
    <property type="entry name" value="HTH_LUXR_2"/>
    <property type="match status" value="1"/>
</dbReference>
<gene>
    <name evidence="8" type="ORF">GEV47_12945</name>
</gene>
<evidence type="ECO:0000256" key="4">
    <source>
        <dbReference type="ARBA" id="ARBA00023163"/>
    </source>
</evidence>
<feature type="modified residue" description="4-aspartylphosphate" evidence="5">
    <location>
        <position position="55"/>
    </location>
</feature>
<dbReference type="InterPro" id="IPR039420">
    <property type="entry name" value="WalR-like"/>
</dbReference>
<dbReference type="PANTHER" id="PTHR43214">
    <property type="entry name" value="TWO-COMPONENT RESPONSE REGULATOR"/>
    <property type="match status" value="1"/>
</dbReference>
<name>A0A843YWB6_9BURK</name>
<dbReference type="InterPro" id="IPR058245">
    <property type="entry name" value="NreC/VraR/RcsB-like_REC"/>
</dbReference>
<dbReference type="AlphaFoldDB" id="A0A843YWB6"/>
<feature type="domain" description="HTH luxR-type" evidence="6">
    <location>
        <begin position="143"/>
        <end position="208"/>
    </location>
</feature>
<dbReference type="EMBL" id="WINI01000007">
    <property type="protein sequence ID" value="MQR01581.1"/>
    <property type="molecule type" value="Genomic_DNA"/>
</dbReference>
<dbReference type="CDD" id="cd06170">
    <property type="entry name" value="LuxR_C_like"/>
    <property type="match status" value="1"/>
</dbReference>
<keyword evidence="1 5" id="KW-0597">Phosphoprotein</keyword>
<accession>A0A843YWB6</accession>
<dbReference type="GO" id="GO:0006355">
    <property type="term" value="P:regulation of DNA-templated transcription"/>
    <property type="evidence" value="ECO:0007669"/>
    <property type="project" value="InterPro"/>
</dbReference>
<protein>
    <submittedName>
        <fullName evidence="8">Response regulator</fullName>
    </submittedName>
</protein>
<dbReference type="OrthoDB" id="9780593at2"/>
<reference evidence="8 9" key="1">
    <citation type="submission" date="2019-10" db="EMBL/GenBank/DDBJ databases">
        <title>Glaciimonas soli sp. nov., a psychrophilic bacterium isolated from the forest soil of a high elevation mountain in Taiwan.</title>
        <authorList>
            <person name="Wang L.-T."/>
            <person name="Shieh W.Y."/>
        </authorList>
    </citation>
    <scope>NUCLEOTIDE SEQUENCE [LARGE SCALE GENOMIC DNA]</scope>
    <source>
        <strain evidence="8 9">GS1</strain>
    </source>
</reference>
<dbReference type="InterPro" id="IPR011006">
    <property type="entry name" value="CheY-like_superfamily"/>
</dbReference>
<sequence length="210" mass="23264">MHKIKVLIVDDHPVILHALRIMLEKENYEIVGETENGIDALRLAAELKPDLVILDIGIPRINGLDVIKRLSLNMPRIKVLVLSTQNPRHFAARCLQAGASGYVCKENNIADVIGAAKALMDGYVHFPQITLSRLTSIAGSFEEADLIPRLKVRELVILQHLTAGKSNKEIGELLSISNKTVSTYKVSLMQKLNLQTLADLIDFARRNSLA</sequence>
<keyword evidence="4" id="KW-0804">Transcription</keyword>
<dbReference type="GO" id="GO:0003677">
    <property type="term" value="F:DNA binding"/>
    <property type="evidence" value="ECO:0007669"/>
    <property type="project" value="UniProtKB-KW"/>
</dbReference>
<dbReference type="SUPFAM" id="SSF46894">
    <property type="entry name" value="C-terminal effector domain of the bipartite response regulators"/>
    <property type="match status" value="1"/>
</dbReference>
<dbReference type="InterPro" id="IPR001789">
    <property type="entry name" value="Sig_transdc_resp-reg_receiver"/>
</dbReference>
<keyword evidence="2" id="KW-0805">Transcription regulation</keyword>
<proteinExistence type="predicted"/>